<evidence type="ECO:0000256" key="5">
    <source>
        <dbReference type="ARBA" id="ARBA00047471"/>
    </source>
</evidence>
<dbReference type="Pfam" id="PF13579">
    <property type="entry name" value="Glyco_trans_4_4"/>
    <property type="match status" value="1"/>
</dbReference>
<dbReference type="InterPro" id="IPR001296">
    <property type="entry name" value="Glyco_trans_1"/>
</dbReference>
<dbReference type="InterPro" id="IPR044161">
    <property type="entry name" value="SPS"/>
</dbReference>
<dbReference type="InterPro" id="IPR028098">
    <property type="entry name" value="Glyco_trans_4-like_N"/>
</dbReference>
<feature type="domain" description="Glycosyl transferase family 1" evidence="6">
    <location>
        <begin position="247"/>
        <end position="418"/>
    </location>
</feature>
<keyword evidence="3" id="KW-0328">Glycosyltransferase</keyword>
<dbReference type="Gene3D" id="3.40.50.2000">
    <property type="entry name" value="Glycogen Phosphorylase B"/>
    <property type="match status" value="2"/>
</dbReference>
<name>E0XTM2_9BACT</name>
<proteinExistence type="inferred from homology"/>
<dbReference type="EMBL" id="GU474873">
    <property type="protein sequence ID" value="ADI17763.1"/>
    <property type="molecule type" value="Genomic_DNA"/>
</dbReference>
<dbReference type="Pfam" id="PF00534">
    <property type="entry name" value="Glycos_transf_1"/>
    <property type="match status" value="1"/>
</dbReference>
<dbReference type="CAZy" id="GT4">
    <property type="family name" value="Glycosyltransferase Family 4"/>
</dbReference>
<dbReference type="PANTHER" id="PTHR46039">
    <property type="entry name" value="SUCROSE-PHOSPHATE SYNTHASE 3-RELATED"/>
    <property type="match status" value="1"/>
</dbReference>
<dbReference type="EC" id="2.4.1.14" evidence="2"/>
<evidence type="ECO:0000259" key="6">
    <source>
        <dbReference type="Pfam" id="PF00534"/>
    </source>
</evidence>
<evidence type="ECO:0000256" key="3">
    <source>
        <dbReference type="ARBA" id="ARBA00022676"/>
    </source>
</evidence>
<sequence>MHIVFLNPQGNFDPSDSYLAEHPDFGGQLVYVKEVAQAMVELGHRVDIVTRRVRDNAWPEFAADQDTYAGFERDLRILRFPCGGDKFLAKENLWPHLPELIKGMLNFYGDQLPDCATAHYADGGYCGILTLIKTGVPFIFTGHSLGAQKLDKLGIRREDWHHAEARYKFSCRIDAERASMWHASRIIVSTSQEKSEQYAHPLYKGAVDASEDSLFAITSPGVNTHIFRIEPTDEDKAVWADLTGRFADEKGPVTLVSSRLDEKKNIIGVVKAYANSKELQKNTALVLSVRGIEIPERDIKKLSESEQAVLREILSVIKEAQITEKVYFLNIRSQRELAATYRYFAERGSVFALTSFYEPFGLAPIEAAASGLAPVVTNKGGPKEIFADGSGVLVDPFLPEDIARGLLDGFKRHKELSAAAIRRVKKTYTWQQTAQGYIAAIEQVLANPRNSTPALPIQLDATPRITDYLEV</sequence>
<comment type="similarity">
    <text evidence="1">Belongs to the glycosyltransferase 1 family.</text>
</comment>
<evidence type="ECO:0000256" key="1">
    <source>
        <dbReference type="ARBA" id="ARBA00006530"/>
    </source>
</evidence>
<keyword evidence="4 8" id="KW-0808">Transferase</keyword>
<feature type="domain" description="Glycosyltransferase subfamily 4-like N-terminal" evidence="7">
    <location>
        <begin position="26"/>
        <end position="195"/>
    </location>
</feature>
<protein>
    <recommendedName>
        <fullName evidence="2">sucrose-phosphate synthase</fullName>
        <ecNumber evidence="2">2.4.1.14</ecNumber>
    </recommendedName>
</protein>
<reference evidence="8" key="1">
    <citation type="journal article" date="2011" name="Environ. Microbiol.">
        <title>Time-series analyses of Monterey Bay coastal microbial picoplankton using a 'genome proxy' microarray.</title>
        <authorList>
            <person name="Rich V.I."/>
            <person name="Pham V.D."/>
            <person name="Eppley J."/>
            <person name="Shi Y."/>
            <person name="DeLong E.F."/>
        </authorList>
    </citation>
    <scope>NUCLEOTIDE SEQUENCE</scope>
</reference>
<dbReference type="GO" id="GO:0046524">
    <property type="term" value="F:sucrose-phosphate synthase activity"/>
    <property type="evidence" value="ECO:0007669"/>
    <property type="project" value="UniProtKB-EC"/>
</dbReference>
<evidence type="ECO:0000313" key="8">
    <source>
        <dbReference type="EMBL" id="ADI17763.1"/>
    </source>
</evidence>
<dbReference type="SUPFAM" id="SSF53756">
    <property type="entry name" value="UDP-Glycosyltransferase/glycogen phosphorylase"/>
    <property type="match status" value="1"/>
</dbReference>
<evidence type="ECO:0000256" key="2">
    <source>
        <dbReference type="ARBA" id="ARBA00012536"/>
    </source>
</evidence>
<comment type="catalytic activity">
    <reaction evidence="5">
        <text>beta-D-fructose 6-phosphate + UDP-alpha-D-glucose = sucrose 6(F)-phosphate + UDP + H(+)</text>
        <dbReference type="Rhea" id="RHEA:22172"/>
        <dbReference type="ChEBI" id="CHEBI:15378"/>
        <dbReference type="ChEBI" id="CHEBI:57634"/>
        <dbReference type="ChEBI" id="CHEBI:57723"/>
        <dbReference type="ChEBI" id="CHEBI:58223"/>
        <dbReference type="ChEBI" id="CHEBI:58885"/>
        <dbReference type="EC" id="2.4.1.14"/>
    </reaction>
</comment>
<organism evidence="8">
    <name type="scientific">uncultured nuHF1 cluster bacterium HF0130_31E21</name>
    <dbReference type="NCBI Taxonomy" id="710728"/>
    <lineage>
        <taxon>Bacteria</taxon>
        <taxon>environmental samples</taxon>
    </lineage>
</organism>
<evidence type="ECO:0000256" key="4">
    <source>
        <dbReference type="ARBA" id="ARBA00022679"/>
    </source>
</evidence>
<evidence type="ECO:0000259" key="7">
    <source>
        <dbReference type="Pfam" id="PF13579"/>
    </source>
</evidence>
<accession>E0XTM2</accession>
<dbReference type="AlphaFoldDB" id="E0XTM2"/>
<dbReference type="PANTHER" id="PTHR46039:SF5">
    <property type="entry name" value="SUCROSE-PHOSPHATE SYNTHASE 3-RELATED"/>
    <property type="match status" value="1"/>
</dbReference>